<dbReference type="InterPro" id="IPR050330">
    <property type="entry name" value="Bact_OuterMem_StrucFunc"/>
</dbReference>
<evidence type="ECO:0000256" key="7">
    <source>
        <dbReference type="PROSITE-ProRule" id="PRU00473"/>
    </source>
</evidence>
<evidence type="ECO:0000256" key="1">
    <source>
        <dbReference type="ARBA" id="ARBA00004162"/>
    </source>
</evidence>
<evidence type="ECO:0000256" key="3">
    <source>
        <dbReference type="ARBA" id="ARBA00022475"/>
    </source>
</evidence>
<dbReference type="GO" id="GO:0005886">
    <property type="term" value="C:plasma membrane"/>
    <property type="evidence" value="ECO:0007669"/>
    <property type="project" value="UniProtKB-SubCell"/>
</dbReference>
<evidence type="ECO:0000313" key="11">
    <source>
        <dbReference type="Proteomes" id="UP000280842"/>
    </source>
</evidence>
<dbReference type="Pfam" id="PF13677">
    <property type="entry name" value="MotB_plug"/>
    <property type="match status" value="1"/>
</dbReference>
<dbReference type="PANTHER" id="PTHR30329">
    <property type="entry name" value="STATOR ELEMENT OF FLAGELLAR MOTOR COMPLEX"/>
    <property type="match status" value="1"/>
</dbReference>
<evidence type="ECO:0000259" key="9">
    <source>
        <dbReference type="PROSITE" id="PS51123"/>
    </source>
</evidence>
<keyword evidence="11" id="KW-1185">Reference proteome</keyword>
<dbReference type="Proteomes" id="UP000280842">
    <property type="component" value="Unassembled WGS sequence"/>
</dbReference>
<gene>
    <name evidence="10" type="ORF">CLV39_0427</name>
</gene>
<sequence length="234" mass="27367">MARKKKEECPAAPGWLISFSDLMSLLLTFFILLYAMSVLDVKKLMKFLWYFQGEKIKEYSITVAVVPPISLLQEDVAKKVKQRLKRVLPIYAYQIDSIENYVLIRLFNDIAFKQDSYILTPDAQKAIPEIAKAIKKYQNYFDNIKIIGHAFIKNKSKLPPGIKDSWDLSIKRAEVIANILIKNGIDRKKIILEAYGDTRPIYKWKNPILQRMNDRVEIFLEVKQERPDILKEKK</sequence>
<feature type="domain" description="OmpA-like" evidence="9">
    <location>
        <begin position="99"/>
        <end position="224"/>
    </location>
</feature>
<dbReference type="Gene3D" id="3.30.1330.60">
    <property type="entry name" value="OmpA-like domain"/>
    <property type="match status" value="1"/>
</dbReference>
<dbReference type="SUPFAM" id="SSF103088">
    <property type="entry name" value="OmpA-like"/>
    <property type="match status" value="1"/>
</dbReference>
<comment type="similarity">
    <text evidence="2">Belongs to the MotB family.</text>
</comment>
<evidence type="ECO:0000313" key="10">
    <source>
        <dbReference type="EMBL" id="RMA97798.1"/>
    </source>
</evidence>
<dbReference type="InterPro" id="IPR036737">
    <property type="entry name" value="OmpA-like_sf"/>
</dbReference>
<keyword evidence="6 7" id="KW-0472">Membrane</keyword>
<comment type="caution">
    <text evidence="10">The sequence shown here is derived from an EMBL/GenBank/DDBJ whole genome shotgun (WGS) entry which is preliminary data.</text>
</comment>
<proteinExistence type="inferred from homology"/>
<dbReference type="PROSITE" id="PS51123">
    <property type="entry name" value="OMPA_2"/>
    <property type="match status" value="1"/>
</dbReference>
<dbReference type="AlphaFoldDB" id="A0A3M0BSI1"/>
<keyword evidence="3" id="KW-1003">Cell membrane</keyword>
<protein>
    <submittedName>
        <fullName evidence="10">Chemotaxis protein MotB</fullName>
    </submittedName>
</protein>
<name>A0A3M0BSI1_9AQUI</name>
<feature type="transmembrane region" description="Helical" evidence="8">
    <location>
        <begin position="12"/>
        <end position="36"/>
    </location>
</feature>
<dbReference type="RefSeq" id="WP_121922562.1">
    <property type="nucleotide sequence ID" value="NZ_REFO01000010.1"/>
</dbReference>
<keyword evidence="5 8" id="KW-1133">Transmembrane helix</keyword>
<evidence type="ECO:0000256" key="6">
    <source>
        <dbReference type="ARBA" id="ARBA00023136"/>
    </source>
</evidence>
<comment type="subcellular location">
    <subcellularLocation>
        <location evidence="1">Cell membrane</location>
        <topology evidence="1">Single-pass membrane protein</topology>
    </subcellularLocation>
</comment>
<dbReference type="CDD" id="cd07185">
    <property type="entry name" value="OmpA_C-like"/>
    <property type="match status" value="1"/>
</dbReference>
<dbReference type="InterPro" id="IPR025713">
    <property type="entry name" value="MotB-like_N_dom"/>
</dbReference>
<dbReference type="Pfam" id="PF00691">
    <property type="entry name" value="OmpA"/>
    <property type="match status" value="1"/>
</dbReference>
<dbReference type="EMBL" id="REFO01000010">
    <property type="protein sequence ID" value="RMA97798.1"/>
    <property type="molecule type" value="Genomic_DNA"/>
</dbReference>
<dbReference type="OrthoDB" id="9815217at2"/>
<dbReference type="PANTHER" id="PTHR30329:SF21">
    <property type="entry name" value="LIPOPROTEIN YIAD-RELATED"/>
    <property type="match status" value="1"/>
</dbReference>
<accession>A0A3M0BSI1</accession>
<keyword evidence="4 8" id="KW-0812">Transmembrane</keyword>
<organism evidence="10 11">
    <name type="scientific">Hydrogenothermus marinus</name>
    <dbReference type="NCBI Taxonomy" id="133270"/>
    <lineage>
        <taxon>Bacteria</taxon>
        <taxon>Pseudomonadati</taxon>
        <taxon>Aquificota</taxon>
        <taxon>Aquificia</taxon>
        <taxon>Aquificales</taxon>
        <taxon>Hydrogenothermaceae</taxon>
        <taxon>Hydrogenothermus</taxon>
    </lineage>
</organism>
<evidence type="ECO:0000256" key="5">
    <source>
        <dbReference type="ARBA" id="ARBA00022989"/>
    </source>
</evidence>
<evidence type="ECO:0000256" key="2">
    <source>
        <dbReference type="ARBA" id="ARBA00008914"/>
    </source>
</evidence>
<evidence type="ECO:0000256" key="8">
    <source>
        <dbReference type="SAM" id="Phobius"/>
    </source>
</evidence>
<reference evidence="10 11" key="1">
    <citation type="submission" date="2018-10" db="EMBL/GenBank/DDBJ databases">
        <title>Genomic Encyclopedia of Archaeal and Bacterial Type Strains, Phase II (KMG-II): from individual species to whole genera.</title>
        <authorList>
            <person name="Goeker M."/>
        </authorList>
    </citation>
    <scope>NUCLEOTIDE SEQUENCE [LARGE SCALE GENOMIC DNA]</scope>
    <source>
        <strain evidence="10 11">VM1</strain>
    </source>
</reference>
<dbReference type="InterPro" id="IPR006665">
    <property type="entry name" value="OmpA-like"/>
</dbReference>
<evidence type="ECO:0000256" key="4">
    <source>
        <dbReference type="ARBA" id="ARBA00022692"/>
    </source>
</evidence>